<dbReference type="InterPro" id="IPR002347">
    <property type="entry name" value="SDR_fam"/>
</dbReference>
<organism evidence="2">
    <name type="scientific">marine metagenome</name>
    <dbReference type="NCBI Taxonomy" id="408172"/>
    <lineage>
        <taxon>unclassified sequences</taxon>
        <taxon>metagenomes</taxon>
        <taxon>ecological metagenomes</taxon>
    </lineage>
</organism>
<dbReference type="PROSITE" id="PS00061">
    <property type="entry name" value="ADH_SHORT"/>
    <property type="match status" value="1"/>
</dbReference>
<accession>A0A381NDS2</accession>
<dbReference type="PANTHER" id="PTHR42879:SF2">
    <property type="entry name" value="3-OXOACYL-[ACYL-CARRIER-PROTEIN] REDUCTASE FABG"/>
    <property type="match status" value="1"/>
</dbReference>
<evidence type="ECO:0000313" key="2">
    <source>
        <dbReference type="EMBL" id="SUZ52741.1"/>
    </source>
</evidence>
<name>A0A381NDS2_9ZZZZ</name>
<comment type="similarity">
    <text evidence="1">Belongs to the short-chain dehydrogenases/reductases (SDR) family.</text>
</comment>
<gene>
    <name evidence="2" type="ORF">METZ01_LOCUS5595</name>
</gene>
<dbReference type="InterPro" id="IPR036291">
    <property type="entry name" value="NAD(P)-bd_dom_sf"/>
</dbReference>
<dbReference type="FunFam" id="3.40.50.720:FF:000084">
    <property type="entry name" value="Short-chain dehydrogenase reductase"/>
    <property type="match status" value="1"/>
</dbReference>
<dbReference type="InterPro" id="IPR050259">
    <property type="entry name" value="SDR"/>
</dbReference>
<evidence type="ECO:0000256" key="1">
    <source>
        <dbReference type="ARBA" id="ARBA00006484"/>
    </source>
</evidence>
<dbReference type="Pfam" id="PF00106">
    <property type="entry name" value="adh_short"/>
    <property type="match status" value="1"/>
</dbReference>
<proteinExistence type="inferred from homology"/>
<sequence length="270" mass="28775">MASINKNGVLAGKVAVVTGASRGIGEAIAIRFAMEGARVVVSARTVEEADHFLPGTIKATVKKITDAGGEAIAIKSDLAVAEDRENLVAETRERFGTVDILVNNAAVTWFVPVHDFSEKRFRTMMDVQVWAPFELAQACLPSMLEQGGGWILNISSHAAIHPQAQAPGGHGGTVYGMCKAALERFTTGLAQEVYGAGIGVNVISPGLVATPGVVHHKLINENNKERVTPVEHMAEACLRLCYGDAKSLTGRIDYADQVIEEFSLEPADLI</sequence>
<dbReference type="PRINTS" id="PR00080">
    <property type="entry name" value="SDRFAMILY"/>
</dbReference>
<dbReference type="Gene3D" id="3.40.50.720">
    <property type="entry name" value="NAD(P)-binding Rossmann-like Domain"/>
    <property type="match status" value="1"/>
</dbReference>
<dbReference type="SUPFAM" id="SSF51735">
    <property type="entry name" value="NAD(P)-binding Rossmann-fold domains"/>
    <property type="match status" value="1"/>
</dbReference>
<protein>
    <recommendedName>
        <fullName evidence="3">Short-chain dehydrogenase</fullName>
    </recommendedName>
</protein>
<dbReference type="AlphaFoldDB" id="A0A381NDS2"/>
<dbReference type="InterPro" id="IPR020904">
    <property type="entry name" value="Sc_DH/Rdtase_CS"/>
</dbReference>
<evidence type="ECO:0008006" key="3">
    <source>
        <dbReference type="Google" id="ProtNLM"/>
    </source>
</evidence>
<dbReference type="GO" id="GO:0032787">
    <property type="term" value="P:monocarboxylic acid metabolic process"/>
    <property type="evidence" value="ECO:0007669"/>
    <property type="project" value="UniProtKB-ARBA"/>
</dbReference>
<reference evidence="2" key="1">
    <citation type="submission" date="2018-05" db="EMBL/GenBank/DDBJ databases">
        <authorList>
            <person name="Lanie J.A."/>
            <person name="Ng W.-L."/>
            <person name="Kazmierczak K.M."/>
            <person name="Andrzejewski T.M."/>
            <person name="Davidsen T.M."/>
            <person name="Wayne K.J."/>
            <person name="Tettelin H."/>
            <person name="Glass J.I."/>
            <person name="Rusch D."/>
            <person name="Podicherti R."/>
            <person name="Tsui H.-C.T."/>
            <person name="Winkler M.E."/>
        </authorList>
    </citation>
    <scope>NUCLEOTIDE SEQUENCE</scope>
</reference>
<dbReference type="PRINTS" id="PR00081">
    <property type="entry name" value="GDHRDH"/>
</dbReference>
<dbReference type="PANTHER" id="PTHR42879">
    <property type="entry name" value="3-OXOACYL-(ACYL-CARRIER-PROTEIN) REDUCTASE"/>
    <property type="match status" value="1"/>
</dbReference>
<dbReference type="EMBL" id="UINC01000292">
    <property type="protein sequence ID" value="SUZ52741.1"/>
    <property type="molecule type" value="Genomic_DNA"/>
</dbReference>